<evidence type="ECO:0000313" key="4">
    <source>
        <dbReference type="Proteomes" id="UP000214365"/>
    </source>
</evidence>
<dbReference type="EMBL" id="LFMY01000012">
    <property type="protein sequence ID" value="OKL57322.1"/>
    <property type="molecule type" value="Genomic_DNA"/>
</dbReference>
<dbReference type="Pfam" id="PF11807">
    <property type="entry name" value="UstYa"/>
    <property type="match status" value="1"/>
</dbReference>
<evidence type="ECO:0000256" key="1">
    <source>
        <dbReference type="ARBA" id="ARBA00035112"/>
    </source>
</evidence>
<evidence type="ECO:0000256" key="2">
    <source>
        <dbReference type="SAM" id="Phobius"/>
    </source>
</evidence>
<dbReference type="GeneID" id="31007230"/>
<gene>
    <name evidence="3" type="ORF">UA08_07474</name>
</gene>
<dbReference type="RefSeq" id="XP_020117443.1">
    <property type="nucleotide sequence ID" value="XM_020262372.1"/>
</dbReference>
<dbReference type="InterPro" id="IPR021765">
    <property type="entry name" value="UstYa-like"/>
</dbReference>
<keyword evidence="4" id="KW-1185">Reference proteome</keyword>
<accession>A0A225A9C4</accession>
<dbReference type="STRING" id="1441469.A0A225A9C4"/>
<reference evidence="3 4" key="1">
    <citation type="submission" date="2015-06" db="EMBL/GenBank/DDBJ databases">
        <title>Talaromyces atroroseus IBT 11181 draft genome.</title>
        <authorList>
            <person name="Rasmussen K.B."/>
            <person name="Rasmussen S."/>
            <person name="Petersen B."/>
            <person name="Sicheritz-Ponten T."/>
            <person name="Mortensen U.H."/>
            <person name="Thrane U."/>
        </authorList>
    </citation>
    <scope>NUCLEOTIDE SEQUENCE [LARGE SCALE GENOMIC DNA]</scope>
    <source>
        <strain evidence="3 4">IBT 11181</strain>
    </source>
</reference>
<dbReference type="Proteomes" id="UP000214365">
    <property type="component" value="Unassembled WGS sequence"/>
</dbReference>
<dbReference type="AlphaFoldDB" id="A0A225A9C4"/>
<dbReference type="OrthoDB" id="3687641at2759"/>
<feature type="transmembrane region" description="Helical" evidence="2">
    <location>
        <begin position="36"/>
        <end position="57"/>
    </location>
</feature>
<dbReference type="PANTHER" id="PTHR33365:SF14">
    <property type="entry name" value="TAT PATHWAY SIGNAL SEQUENCE"/>
    <property type="match status" value="1"/>
</dbReference>
<keyword evidence="2" id="KW-1133">Transmembrane helix</keyword>
<name>A0A225A9C4_TALAT</name>
<comment type="caution">
    <text evidence="3">The sequence shown here is derived from an EMBL/GenBank/DDBJ whole genome shotgun (WGS) entry which is preliminary data.</text>
</comment>
<comment type="similarity">
    <text evidence="1">Belongs to the ustYa family.</text>
</comment>
<evidence type="ECO:0008006" key="5">
    <source>
        <dbReference type="Google" id="ProtNLM"/>
    </source>
</evidence>
<proteinExistence type="inferred from homology"/>
<protein>
    <recommendedName>
        <fullName evidence="5">Tat pathway signal sequence</fullName>
    </recommendedName>
</protein>
<keyword evidence="2" id="KW-0812">Transmembrane</keyword>
<dbReference type="GO" id="GO:0043386">
    <property type="term" value="P:mycotoxin biosynthetic process"/>
    <property type="evidence" value="ECO:0007669"/>
    <property type="project" value="InterPro"/>
</dbReference>
<sequence length="298" mass="34404">MDSRDRLLSPQKQSDDVSVDEVWFQHHRARGRPGKCFYVLNLALFAFSCMTLLWQVISWNVQLHTKSRSLRQTVTYSPILDDVDMTFTTKKIVGEDEDTDHSIFRQPPSPAVDAAWNNLSNLNAIWVSSSDIVRMGKDPKTVAKFPDTFNLGPNAYAAELDSLHKIHCLNSLRKEIYFDYYFGDRYPDGKTPELHQAHTSHCLYILLQHLMCEASTDIVTKEWVEGQIHPYPDFSINRKCGDFDALLKWQEGRRVPNDKFRAWRMPEGHVPKPVSDEFKRVFGYGNGPNDPGHSYQHD</sequence>
<dbReference type="PANTHER" id="PTHR33365">
    <property type="entry name" value="YALI0B05434P"/>
    <property type="match status" value="1"/>
</dbReference>
<keyword evidence="2" id="KW-0472">Membrane</keyword>
<organism evidence="3 4">
    <name type="scientific">Talaromyces atroroseus</name>
    <dbReference type="NCBI Taxonomy" id="1441469"/>
    <lineage>
        <taxon>Eukaryota</taxon>
        <taxon>Fungi</taxon>
        <taxon>Dikarya</taxon>
        <taxon>Ascomycota</taxon>
        <taxon>Pezizomycotina</taxon>
        <taxon>Eurotiomycetes</taxon>
        <taxon>Eurotiomycetidae</taxon>
        <taxon>Eurotiales</taxon>
        <taxon>Trichocomaceae</taxon>
        <taxon>Talaromyces</taxon>
        <taxon>Talaromyces sect. Trachyspermi</taxon>
    </lineage>
</organism>
<evidence type="ECO:0000313" key="3">
    <source>
        <dbReference type="EMBL" id="OKL57322.1"/>
    </source>
</evidence>